<gene>
    <name evidence="2" type="ORF">U729_2606</name>
</gene>
<proteinExistence type="predicted"/>
<dbReference type="OrthoDB" id="1779945at2"/>
<dbReference type="EMBL" id="CP006905">
    <property type="protein sequence ID" value="AIY83458.1"/>
    <property type="molecule type" value="Genomic_DNA"/>
</dbReference>
<dbReference type="AlphaFoldDB" id="A0A0A7FV49"/>
<organism evidence="2 3">
    <name type="scientific">Clostridium baratii str. Sullivan</name>
    <dbReference type="NCBI Taxonomy" id="1415775"/>
    <lineage>
        <taxon>Bacteria</taxon>
        <taxon>Bacillati</taxon>
        <taxon>Bacillota</taxon>
        <taxon>Clostridia</taxon>
        <taxon>Eubacteriales</taxon>
        <taxon>Clostridiaceae</taxon>
        <taxon>Clostridium</taxon>
    </lineage>
</organism>
<protein>
    <recommendedName>
        <fullName evidence="4">Phage protein</fullName>
    </recommendedName>
</protein>
<keyword evidence="3" id="KW-1185">Reference proteome</keyword>
<name>A0A0A7FV49_9CLOT</name>
<sequence>MKAIKQNKVYTITETEKSYYIAQGYDILNDDGELISYGAGKSVSYEEHRQIKDRLAVLEEENEKLKEDNKKLKAENKKLKES</sequence>
<dbReference type="KEGG" id="cbv:U729_2606"/>
<evidence type="ECO:0000313" key="2">
    <source>
        <dbReference type="EMBL" id="AIY83458.1"/>
    </source>
</evidence>
<evidence type="ECO:0000313" key="3">
    <source>
        <dbReference type="Proteomes" id="UP000030635"/>
    </source>
</evidence>
<keyword evidence="1" id="KW-0175">Coiled coil</keyword>
<evidence type="ECO:0000256" key="1">
    <source>
        <dbReference type="SAM" id="Coils"/>
    </source>
</evidence>
<reference evidence="2 3" key="1">
    <citation type="journal article" date="2015" name="Infect. Genet. Evol.">
        <title>Genomic sequences of six botulinum neurotoxin-producing strains representing three clostridial species illustrate the mobility and diversity of botulinum neurotoxin genes.</title>
        <authorList>
            <person name="Smith T.J."/>
            <person name="Hill K.K."/>
            <person name="Xie G."/>
            <person name="Foley B.T."/>
            <person name="Williamson C.H."/>
            <person name="Foster J.T."/>
            <person name="Johnson S.L."/>
            <person name="Chertkov O."/>
            <person name="Teshima H."/>
            <person name="Gibbons H.S."/>
            <person name="Johnsky L.A."/>
            <person name="Karavis M.A."/>
            <person name="Smith L.A."/>
        </authorList>
    </citation>
    <scope>NUCLEOTIDE SEQUENCE [LARGE SCALE GENOMIC DNA]</scope>
    <source>
        <strain evidence="2">Sullivan</strain>
    </source>
</reference>
<dbReference type="HOGENOM" id="CLU_182847_1_0_9"/>
<evidence type="ECO:0008006" key="4">
    <source>
        <dbReference type="Google" id="ProtNLM"/>
    </source>
</evidence>
<dbReference type="eggNOG" id="ENOG5033DXF">
    <property type="taxonomic scope" value="Bacteria"/>
</dbReference>
<accession>A0A0A7FV49</accession>
<dbReference type="Proteomes" id="UP000030635">
    <property type="component" value="Chromosome"/>
</dbReference>
<dbReference type="RefSeq" id="WP_039315765.1">
    <property type="nucleotide sequence ID" value="NZ_CP006905.1"/>
</dbReference>
<feature type="coiled-coil region" evidence="1">
    <location>
        <begin position="48"/>
        <end position="82"/>
    </location>
</feature>